<comment type="caution">
    <text evidence="1">The sequence shown here is derived from an EMBL/GenBank/DDBJ whole genome shotgun (WGS) entry which is preliminary data.</text>
</comment>
<dbReference type="RefSeq" id="WP_283740197.1">
    <property type="nucleotide sequence ID" value="NZ_JASJEV010000004.1"/>
</dbReference>
<dbReference type="Proteomes" id="UP001321492">
    <property type="component" value="Unassembled WGS sequence"/>
</dbReference>
<evidence type="ECO:0000313" key="1">
    <source>
        <dbReference type="EMBL" id="MDJ1158197.1"/>
    </source>
</evidence>
<keyword evidence="2" id="KW-1185">Reference proteome</keyword>
<dbReference type="EMBL" id="JASJEV010000004">
    <property type="protein sequence ID" value="MDJ1158197.1"/>
    <property type="molecule type" value="Genomic_DNA"/>
</dbReference>
<sequence>MFVPDEILLYGIQLNTNAGPSINEEYAALSLKEGFELRFSVFQEVAAAGGKKTKEPRGKDEVSVIAAYGYAYEGHCYRFDKPKLFVFPYPLAGAPPGAKGCGFDGLGYSMWRMRSLDEVLELNIALDTLEKLALEANLPGKRAPTSYEANMQVAHRGGRLTT</sequence>
<evidence type="ECO:0000313" key="2">
    <source>
        <dbReference type="Proteomes" id="UP001321492"/>
    </source>
</evidence>
<reference evidence="1 2" key="1">
    <citation type="submission" date="2023-05" db="EMBL/GenBank/DDBJ databases">
        <title>Chelatococcus sp. nov., a moderately thermophilic bacterium isolated from hot spring microbial mat.</title>
        <authorList>
            <person name="Hu C.-J."/>
            <person name="Li W.-J."/>
        </authorList>
    </citation>
    <scope>NUCLEOTIDE SEQUENCE [LARGE SCALE GENOMIC DNA]</scope>
    <source>
        <strain evidence="1 2">SYSU G07232</strain>
    </source>
</reference>
<organism evidence="1 2">
    <name type="scientific">Chelatococcus albus</name>
    <dbReference type="NCBI Taxonomy" id="3047466"/>
    <lineage>
        <taxon>Bacteria</taxon>
        <taxon>Pseudomonadati</taxon>
        <taxon>Pseudomonadota</taxon>
        <taxon>Alphaproteobacteria</taxon>
        <taxon>Hyphomicrobiales</taxon>
        <taxon>Chelatococcaceae</taxon>
        <taxon>Chelatococcus</taxon>
    </lineage>
</organism>
<gene>
    <name evidence="1" type="ORF">QNA08_08120</name>
</gene>
<protein>
    <submittedName>
        <fullName evidence="1">Uncharacterized protein</fullName>
    </submittedName>
</protein>
<accession>A0ABT7AGS2</accession>
<name>A0ABT7AGS2_9HYPH</name>
<proteinExistence type="predicted"/>